<dbReference type="KEGG" id="egl:EGR_07748"/>
<reference evidence="1 2" key="1">
    <citation type="journal article" date="2013" name="Nat. Genet.">
        <title>The genome of the hydatid tapeworm Echinococcus granulosus.</title>
        <authorList>
            <person name="Zheng H."/>
            <person name="Zhang W."/>
            <person name="Zhang L."/>
            <person name="Zhang Z."/>
            <person name="Li J."/>
            <person name="Lu G."/>
            <person name="Zhu Y."/>
            <person name="Wang Y."/>
            <person name="Huang Y."/>
            <person name="Liu J."/>
            <person name="Kang H."/>
            <person name="Chen J."/>
            <person name="Wang L."/>
            <person name="Chen A."/>
            <person name="Yu S."/>
            <person name="Gao Z."/>
            <person name="Jin L."/>
            <person name="Gu W."/>
            <person name="Wang Z."/>
            <person name="Zhao L."/>
            <person name="Shi B."/>
            <person name="Wen H."/>
            <person name="Lin R."/>
            <person name="Jones M.K."/>
            <person name="Brejova B."/>
            <person name="Vinar T."/>
            <person name="Zhao G."/>
            <person name="McManus D.P."/>
            <person name="Chen Z."/>
            <person name="Zhou Y."/>
            <person name="Wang S."/>
        </authorList>
    </citation>
    <scope>NUCLEOTIDE SEQUENCE [LARGE SCALE GENOMIC DNA]</scope>
</reference>
<dbReference type="RefSeq" id="XP_024348620.1">
    <property type="nucleotide sequence ID" value="XM_024496997.1"/>
</dbReference>
<dbReference type="AlphaFoldDB" id="W6UVG1"/>
<evidence type="ECO:0000313" key="1">
    <source>
        <dbReference type="EMBL" id="EUB57424.1"/>
    </source>
</evidence>
<sequence>MPEKCPHLIDNEEEIGRSEDSIEYKKEWEIFIKLKGNVRHIFDKFILNFSHPNDGNNQQIGRTQEEVSSFTKMTSNSSCSFYVTNDMSDLFHLKEDSRKVVQVDIKILVKIKFPCRQSDDDTDQPIEQKCEVHLYFTSNECENRITKLDY</sequence>
<evidence type="ECO:0000313" key="2">
    <source>
        <dbReference type="Proteomes" id="UP000019149"/>
    </source>
</evidence>
<name>W6UVG1_ECHGR</name>
<comment type="caution">
    <text evidence="1">The sequence shown here is derived from an EMBL/GenBank/DDBJ whole genome shotgun (WGS) entry which is preliminary data.</text>
</comment>
<dbReference type="Proteomes" id="UP000019149">
    <property type="component" value="Unassembled WGS sequence"/>
</dbReference>
<organism evidence="1 2">
    <name type="scientific">Echinococcus granulosus</name>
    <name type="common">Hydatid tapeworm</name>
    <dbReference type="NCBI Taxonomy" id="6210"/>
    <lineage>
        <taxon>Eukaryota</taxon>
        <taxon>Metazoa</taxon>
        <taxon>Spiralia</taxon>
        <taxon>Lophotrochozoa</taxon>
        <taxon>Platyhelminthes</taxon>
        <taxon>Cestoda</taxon>
        <taxon>Eucestoda</taxon>
        <taxon>Cyclophyllidea</taxon>
        <taxon>Taeniidae</taxon>
        <taxon>Echinococcus</taxon>
        <taxon>Echinococcus granulosus group</taxon>
    </lineage>
</organism>
<accession>W6UVG1</accession>
<dbReference type="GeneID" id="36343463"/>
<dbReference type="EMBL" id="APAU02000085">
    <property type="protein sequence ID" value="EUB57424.1"/>
    <property type="molecule type" value="Genomic_DNA"/>
</dbReference>
<proteinExistence type="predicted"/>
<dbReference type="CTD" id="36343463"/>
<gene>
    <name evidence="1" type="ORF">EGR_07748</name>
</gene>
<protein>
    <submittedName>
        <fullName evidence="1">Uncharacterized protein</fullName>
    </submittedName>
</protein>
<keyword evidence="2" id="KW-1185">Reference proteome</keyword>